<dbReference type="CDD" id="cd00427">
    <property type="entry name" value="Ribosomal_L29_HIP"/>
    <property type="match status" value="1"/>
</dbReference>
<gene>
    <name evidence="6" type="ORF">PHYPA_012943</name>
</gene>
<evidence type="ECO:0000256" key="2">
    <source>
        <dbReference type="ARBA" id="ARBA00022980"/>
    </source>
</evidence>
<dbReference type="InterPro" id="IPR001854">
    <property type="entry name" value="Ribosomal_uL29"/>
</dbReference>
<dbReference type="GO" id="GO:0003735">
    <property type="term" value="F:structural constituent of ribosome"/>
    <property type="evidence" value="ECO:0007669"/>
    <property type="project" value="InterPro"/>
</dbReference>
<evidence type="ECO:0000313" key="7">
    <source>
        <dbReference type="EnsemblPlants" id="Pp3c9_19800V3.1"/>
    </source>
</evidence>
<dbReference type="AlphaFoldDB" id="A0A2K1K3V4"/>
<name>A0A2K1K3V4_PHYPA</name>
<organism evidence="6">
    <name type="scientific">Physcomitrium patens</name>
    <name type="common">Spreading-leaved earth moss</name>
    <name type="synonym">Physcomitrella patens</name>
    <dbReference type="NCBI Taxonomy" id="3218"/>
    <lineage>
        <taxon>Eukaryota</taxon>
        <taxon>Viridiplantae</taxon>
        <taxon>Streptophyta</taxon>
        <taxon>Embryophyta</taxon>
        <taxon>Bryophyta</taxon>
        <taxon>Bryophytina</taxon>
        <taxon>Bryopsida</taxon>
        <taxon>Funariidae</taxon>
        <taxon>Funariales</taxon>
        <taxon>Funariaceae</taxon>
        <taxon>Physcomitrium</taxon>
    </lineage>
</organism>
<dbReference type="GO" id="GO:0005840">
    <property type="term" value="C:ribosome"/>
    <property type="evidence" value="ECO:0007669"/>
    <property type="project" value="UniProtKB-KW"/>
</dbReference>
<proteinExistence type="inferred from homology"/>
<evidence type="ECO:0000313" key="6">
    <source>
        <dbReference type="EMBL" id="PNR48466.1"/>
    </source>
</evidence>
<dbReference type="EMBL" id="ABEU02000009">
    <property type="protein sequence ID" value="PNR48466.1"/>
    <property type="molecule type" value="Genomic_DNA"/>
</dbReference>
<dbReference type="GO" id="GO:1990904">
    <property type="term" value="C:ribonucleoprotein complex"/>
    <property type="evidence" value="ECO:0007669"/>
    <property type="project" value="UniProtKB-KW"/>
</dbReference>
<evidence type="ECO:0000256" key="5">
    <source>
        <dbReference type="ARBA" id="ARBA00042960"/>
    </source>
</evidence>
<dbReference type="HAMAP" id="MF_00374">
    <property type="entry name" value="Ribosomal_uL29"/>
    <property type="match status" value="1"/>
</dbReference>
<dbReference type="EnsemblPlants" id="Pp3c9_19800V3.1">
    <property type="protein sequence ID" value="Pp3c9_19800V3.1"/>
    <property type="gene ID" value="Pp3c9_19800"/>
</dbReference>
<dbReference type="SUPFAM" id="SSF46561">
    <property type="entry name" value="Ribosomal protein L29 (L29p)"/>
    <property type="match status" value="1"/>
</dbReference>
<dbReference type="PaxDb" id="3218-PP1S89_23V6.1"/>
<dbReference type="FunCoup" id="A0A2K1K3V4">
    <property type="interactions" value="1797"/>
</dbReference>
<keyword evidence="8" id="KW-1185">Reference proteome</keyword>
<protein>
    <recommendedName>
        <fullName evidence="4">Large ribosomal subunit protein uL29c</fullName>
    </recommendedName>
    <alternativeName>
        <fullName evidence="5">50S ribosomal protein L29, chloroplastic</fullName>
    </alternativeName>
</protein>
<evidence type="ECO:0000256" key="1">
    <source>
        <dbReference type="ARBA" id="ARBA00009254"/>
    </source>
</evidence>
<evidence type="ECO:0000256" key="4">
    <source>
        <dbReference type="ARBA" id="ARBA00040028"/>
    </source>
</evidence>
<dbReference type="Proteomes" id="UP000006727">
    <property type="component" value="Chromosome 9"/>
</dbReference>
<dbReference type="NCBIfam" id="TIGR00012">
    <property type="entry name" value="L29"/>
    <property type="match status" value="1"/>
</dbReference>
<reference evidence="6 8" key="2">
    <citation type="journal article" date="2018" name="Plant J.">
        <title>The Physcomitrella patens chromosome-scale assembly reveals moss genome structure and evolution.</title>
        <authorList>
            <person name="Lang D."/>
            <person name="Ullrich K.K."/>
            <person name="Murat F."/>
            <person name="Fuchs J."/>
            <person name="Jenkins J."/>
            <person name="Haas F.B."/>
            <person name="Piednoel M."/>
            <person name="Gundlach H."/>
            <person name="Van Bel M."/>
            <person name="Meyberg R."/>
            <person name="Vives C."/>
            <person name="Morata J."/>
            <person name="Symeonidi A."/>
            <person name="Hiss M."/>
            <person name="Muchero W."/>
            <person name="Kamisugi Y."/>
            <person name="Saleh O."/>
            <person name="Blanc G."/>
            <person name="Decker E.L."/>
            <person name="van Gessel N."/>
            <person name="Grimwood J."/>
            <person name="Hayes R.D."/>
            <person name="Graham S.W."/>
            <person name="Gunter L.E."/>
            <person name="McDaniel S.F."/>
            <person name="Hoernstein S.N.W."/>
            <person name="Larsson A."/>
            <person name="Li F.W."/>
            <person name="Perroud P.F."/>
            <person name="Phillips J."/>
            <person name="Ranjan P."/>
            <person name="Rokshar D.S."/>
            <person name="Rothfels C.J."/>
            <person name="Schneider L."/>
            <person name="Shu S."/>
            <person name="Stevenson D.W."/>
            <person name="Thummler F."/>
            <person name="Tillich M."/>
            <person name="Villarreal Aguilar J.C."/>
            <person name="Widiez T."/>
            <person name="Wong G.K."/>
            <person name="Wymore A."/>
            <person name="Zhang Y."/>
            <person name="Zimmer A.D."/>
            <person name="Quatrano R.S."/>
            <person name="Mayer K.F.X."/>
            <person name="Goodstein D."/>
            <person name="Casacuberta J.M."/>
            <person name="Vandepoele K."/>
            <person name="Reski R."/>
            <person name="Cuming A.C."/>
            <person name="Tuskan G.A."/>
            <person name="Maumus F."/>
            <person name="Salse J."/>
            <person name="Schmutz J."/>
            <person name="Rensing S.A."/>
        </authorList>
    </citation>
    <scope>NUCLEOTIDE SEQUENCE [LARGE SCALE GENOMIC DNA]</scope>
    <source>
        <strain evidence="7 8">cv. Gransden 2004</strain>
    </source>
</reference>
<dbReference type="STRING" id="3218.A0A2K1K3V4"/>
<reference evidence="7" key="3">
    <citation type="submission" date="2020-12" db="UniProtKB">
        <authorList>
            <consortium name="EnsemblPlants"/>
        </authorList>
    </citation>
    <scope>IDENTIFICATION</scope>
</reference>
<dbReference type="Gramene" id="Pp3c9_19800V3.1">
    <property type="protein sequence ID" value="Pp3c9_19800V3.1"/>
    <property type="gene ID" value="Pp3c9_19800"/>
</dbReference>
<reference evidence="6 8" key="1">
    <citation type="journal article" date="2008" name="Science">
        <title>The Physcomitrella genome reveals evolutionary insights into the conquest of land by plants.</title>
        <authorList>
            <person name="Rensing S."/>
            <person name="Lang D."/>
            <person name="Zimmer A."/>
            <person name="Terry A."/>
            <person name="Salamov A."/>
            <person name="Shapiro H."/>
            <person name="Nishiyama T."/>
            <person name="Perroud P.-F."/>
            <person name="Lindquist E."/>
            <person name="Kamisugi Y."/>
            <person name="Tanahashi T."/>
            <person name="Sakakibara K."/>
            <person name="Fujita T."/>
            <person name="Oishi K."/>
            <person name="Shin-I T."/>
            <person name="Kuroki Y."/>
            <person name="Toyoda A."/>
            <person name="Suzuki Y."/>
            <person name="Hashimoto A."/>
            <person name="Yamaguchi K."/>
            <person name="Sugano A."/>
            <person name="Kohara Y."/>
            <person name="Fujiyama A."/>
            <person name="Anterola A."/>
            <person name="Aoki S."/>
            <person name="Ashton N."/>
            <person name="Barbazuk W.B."/>
            <person name="Barker E."/>
            <person name="Bennetzen J."/>
            <person name="Bezanilla M."/>
            <person name="Blankenship R."/>
            <person name="Cho S.H."/>
            <person name="Dutcher S."/>
            <person name="Estelle M."/>
            <person name="Fawcett J.A."/>
            <person name="Gundlach H."/>
            <person name="Hanada K."/>
            <person name="Heyl A."/>
            <person name="Hicks K.A."/>
            <person name="Hugh J."/>
            <person name="Lohr M."/>
            <person name="Mayer K."/>
            <person name="Melkozernov A."/>
            <person name="Murata T."/>
            <person name="Nelson D."/>
            <person name="Pils B."/>
            <person name="Prigge M."/>
            <person name="Reiss B."/>
            <person name="Renner T."/>
            <person name="Rombauts S."/>
            <person name="Rushton P."/>
            <person name="Sanderfoot A."/>
            <person name="Schween G."/>
            <person name="Shiu S.-H."/>
            <person name="Stueber K."/>
            <person name="Theodoulou F.L."/>
            <person name="Tu H."/>
            <person name="Van de Peer Y."/>
            <person name="Verrier P.J."/>
            <person name="Waters E."/>
            <person name="Wood A."/>
            <person name="Yang L."/>
            <person name="Cove D."/>
            <person name="Cuming A."/>
            <person name="Hasebe M."/>
            <person name="Lucas S."/>
            <person name="Mishler D.B."/>
            <person name="Reski R."/>
            <person name="Grigoriev I."/>
            <person name="Quatrano R.S."/>
            <person name="Boore J.L."/>
        </authorList>
    </citation>
    <scope>NUCLEOTIDE SEQUENCE [LARGE SCALE GENOMIC DNA]</scope>
    <source>
        <strain evidence="7 8">cv. Gransden 2004</strain>
    </source>
</reference>
<comment type="similarity">
    <text evidence="1">Belongs to the universal ribosomal protein uL29 family.</text>
</comment>
<sequence length="215" mass="23774">MCLSSSSSLSINLQQQQHCSFSSSLILLQLCSLGELRTISQAMACVADVGRAVACVSASSLSACTAHTAASSRVASVSVSPFFCPGLKSLSASVPQARRAVRHGVPLVVDMAKREEELVAIRKMSDEDINQTVVDLKGELFLLRTKQATRQEYKSSEFRRIHKNIARMLTVKREREIERGVGLRESRKLDREWKRSIVIRPPPSYAASLAEQEKK</sequence>
<dbReference type="Gramene" id="Pp3c9_19800V3.2">
    <property type="protein sequence ID" value="Pp3c9_19800V3.2"/>
    <property type="gene ID" value="Pp3c9_19800"/>
</dbReference>
<dbReference type="PANTHER" id="PTHR10916">
    <property type="entry name" value="60S RIBOSOMAL PROTEIN L35/50S RIBOSOMAL PROTEIN L29"/>
    <property type="match status" value="1"/>
</dbReference>
<keyword evidence="3" id="KW-0687">Ribonucleoprotein</keyword>
<dbReference type="InParanoid" id="A0A2K1K3V4"/>
<dbReference type="PANTHER" id="PTHR10916:SF0">
    <property type="entry name" value="LARGE RIBOSOMAL SUBUNIT PROTEIN UL29C"/>
    <property type="match status" value="1"/>
</dbReference>
<dbReference type="Gene3D" id="1.10.287.310">
    <property type="match status" value="1"/>
</dbReference>
<evidence type="ECO:0000313" key="8">
    <source>
        <dbReference type="Proteomes" id="UP000006727"/>
    </source>
</evidence>
<dbReference type="EnsemblPlants" id="Pp3c9_19800V3.2">
    <property type="protein sequence ID" value="Pp3c9_19800V3.2"/>
    <property type="gene ID" value="Pp3c9_19800"/>
</dbReference>
<accession>A0A2K1K3V4</accession>
<keyword evidence="2" id="KW-0689">Ribosomal protein</keyword>
<dbReference type="InterPro" id="IPR036049">
    <property type="entry name" value="Ribosomal_uL29_sf"/>
</dbReference>
<dbReference type="GO" id="GO:0006412">
    <property type="term" value="P:translation"/>
    <property type="evidence" value="ECO:0007669"/>
    <property type="project" value="InterPro"/>
</dbReference>
<dbReference type="InterPro" id="IPR050063">
    <property type="entry name" value="Ribosomal_protein_uL29"/>
</dbReference>
<evidence type="ECO:0000256" key="3">
    <source>
        <dbReference type="ARBA" id="ARBA00023274"/>
    </source>
</evidence>
<dbReference type="Pfam" id="PF00831">
    <property type="entry name" value="Ribosomal_L29"/>
    <property type="match status" value="1"/>
</dbReference>